<keyword evidence="6" id="KW-0175">Coiled coil</keyword>
<dbReference type="InterPro" id="IPR017871">
    <property type="entry name" value="ABC_transporter-like_CS"/>
</dbReference>
<keyword evidence="4" id="KW-0067">ATP-binding</keyword>
<dbReference type="GO" id="GO:0015807">
    <property type="term" value="P:L-amino acid transport"/>
    <property type="evidence" value="ECO:0007669"/>
    <property type="project" value="TreeGrafter"/>
</dbReference>
<dbReference type="PROSITE" id="PS50893">
    <property type="entry name" value="ABC_TRANSPORTER_2"/>
    <property type="match status" value="1"/>
</dbReference>
<keyword evidence="5" id="KW-0029">Amino-acid transport</keyword>
<keyword evidence="2" id="KW-0813">Transport</keyword>
<reference evidence="8" key="1">
    <citation type="submission" date="2018-05" db="EMBL/GenBank/DDBJ databases">
        <authorList>
            <person name="Lanie J.A."/>
            <person name="Ng W.-L."/>
            <person name="Kazmierczak K.M."/>
            <person name="Andrzejewski T.M."/>
            <person name="Davidsen T.M."/>
            <person name="Wayne K.J."/>
            <person name="Tettelin H."/>
            <person name="Glass J.I."/>
            <person name="Rusch D."/>
            <person name="Podicherti R."/>
            <person name="Tsui H.-C.T."/>
            <person name="Winkler M.E."/>
        </authorList>
    </citation>
    <scope>NUCLEOTIDE SEQUENCE</scope>
</reference>
<dbReference type="GO" id="GO:0016887">
    <property type="term" value="F:ATP hydrolysis activity"/>
    <property type="evidence" value="ECO:0007669"/>
    <property type="project" value="InterPro"/>
</dbReference>
<dbReference type="SMART" id="SM00382">
    <property type="entry name" value="AAA"/>
    <property type="match status" value="1"/>
</dbReference>
<proteinExistence type="inferred from homology"/>
<sequence>MEILHNFDLFVSKAQSLCLIGPNGAGKSTILHSIYGFTNIFSGQIEIDGKEITNMTPAQKLKSVGIAYILQDNSVFPDMTVEENLLMGGYIKDKTEESYQEAERILEKYERLRNRRNQKAKVLSGGERRLLEISRALVMKPNVLLIDEPSIGLEPKYIDMVFEILRDLQQNEKKTIILVEQNAKKGLEFADIGYVLVSGQTAISGKGNDLLKNPEVGRL</sequence>
<dbReference type="GO" id="GO:0015658">
    <property type="term" value="F:branched-chain amino acid transmembrane transporter activity"/>
    <property type="evidence" value="ECO:0007669"/>
    <property type="project" value="TreeGrafter"/>
</dbReference>
<dbReference type="SUPFAM" id="SSF52540">
    <property type="entry name" value="P-loop containing nucleoside triphosphate hydrolases"/>
    <property type="match status" value="1"/>
</dbReference>
<feature type="non-terminal residue" evidence="8">
    <location>
        <position position="219"/>
    </location>
</feature>
<name>A0A382R000_9ZZZZ</name>
<dbReference type="AlphaFoldDB" id="A0A382R000"/>
<dbReference type="InterPro" id="IPR052156">
    <property type="entry name" value="BCAA_Transport_ATP-bd_LivF"/>
</dbReference>
<comment type="similarity">
    <text evidence="1">Belongs to the ABC transporter superfamily.</text>
</comment>
<evidence type="ECO:0000256" key="4">
    <source>
        <dbReference type="ARBA" id="ARBA00022840"/>
    </source>
</evidence>
<dbReference type="EMBL" id="UINC01118147">
    <property type="protein sequence ID" value="SVC91074.1"/>
    <property type="molecule type" value="Genomic_DNA"/>
</dbReference>
<dbReference type="Pfam" id="PF00005">
    <property type="entry name" value="ABC_tran"/>
    <property type="match status" value="1"/>
</dbReference>
<dbReference type="GO" id="GO:0005524">
    <property type="term" value="F:ATP binding"/>
    <property type="evidence" value="ECO:0007669"/>
    <property type="project" value="UniProtKB-KW"/>
</dbReference>
<evidence type="ECO:0000256" key="5">
    <source>
        <dbReference type="ARBA" id="ARBA00022970"/>
    </source>
</evidence>
<organism evidence="8">
    <name type="scientific">marine metagenome</name>
    <dbReference type="NCBI Taxonomy" id="408172"/>
    <lineage>
        <taxon>unclassified sequences</taxon>
        <taxon>metagenomes</taxon>
        <taxon>ecological metagenomes</taxon>
    </lineage>
</organism>
<dbReference type="InterPro" id="IPR027417">
    <property type="entry name" value="P-loop_NTPase"/>
</dbReference>
<evidence type="ECO:0000256" key="2">
    <source>
        <dbReference type="ARBA" id="ARBA00022448"/>
    </source>
</evidence>
<dbReference type="InterPro" id="IPR003439">
    <property type="entry name" value="ABC_transporter-like_ATP-bd"/>
</dbReference>
<dbReference type="PANTHER" id="PTHR43820:SF7">
    <property type="entry name" value="BRANCHED-CHAIN AMINO ACID TRANSPORT ATP-BINDING PROTEIN LIVF-RELATED"/>
    <property type="match status" value="1"/>
</dbReference>
<dbReference type="PANTHER" id="PTHR43820">
    <property type="entry name" value="HIGH-AFFINITY BRANCHED-CHAIN AMINO ACID TRANSPORT ATP-BINDING PROTEIN LIVF"/>
    <property type="match status" value="1"/>
</dbReference>
<protein>
    <recommendedName>
        <fullName evidence="7">ABC transporter domain-containing protein</fullName>
    </recommendedName>
</protein>
<evidence type="ECO:0000313" key="8">
    <source>
        <dbReference type="EMBL" id="SVC91074.1"/>
    </source>
</evidence>
<feature type="coiled-coil region" evidence="6">
    <location>
        <begin position="92"/>
        <end position="122"/>
    </location>
</feature>
<dbReference type="Gene3D" id="3.40.50.300">
    <property type="entry name" value="P-loop containing nucleotide triphosphate hydrolases"/>
    <property type="match status" value="1"/>
</dbReference>
<feature type="domain" description="ABC transporter" evidence="7">
    <location>
        <begin position="1"/>
        <end position="219"/>
    </location>
</feature>
<evidence type="ECO:0000256" key="1">
    <source>
        <dbReference type="ARBA" id="ARBA00005417"/>
    </source>
</evidence>
<evidence type="ECO:0000259" key="7">
    <source>
        <dbReference type="PROSITE" id="PS50893"/>
    </source>
</evidence>
<evidence type="ECO:0000256" key="6">
    <source>
        <dbReference type="SAM" id="Coils"/>
    </source>
</evidence>
<gene>
    <name evidence="8" type="ORF">METZ01_LOCUS343928</name>
</gene>
<evidence type="ECO:0000256" key="3">
    <source>
        <dbReference type="ARBA" id="ARBA00022741"/>
    </source>
</evidence>
<accession>A0A382R000</accession>
<keyword evidence="3" id="KW-0547">Nucleotide-binding</keyword>
<dbReference type="InterPro" id="IPR003593">
    <property type="entry name" value="AAA+_ATPase"/>
</dbReference>
<dbReference type="PROSITE" id="PS00211">
    <property type="entry name" value="ABC_TRANSPORTER_1"/>
    <property type="match status" value="1"/>
</dbReference>